<dbReference type="SUPFAM" id="SSF50475">
    <property type="entry name" value="FMN-binding split barrel"/>
    <property type="match status" value="1"/>
</dbReference>
<evidence type="ECO:0000259" key="1">
    <source>
        <dbReference type="Pfam" id="PF01243"/>
    </source>
</evidence>
<dbReference type="RefSeq" id="WP_296949369.1">
    <property type="nucleotide sequence ID" value="NZ_LT599021.1"/>
</dbReference>
<dbReference type="EMBL" id="FLUL01000001">
    <property type="protein sequence ID" value="SBW00574.1"/>
    <property type="molecule type" value="Genomic_DNA"/>
</dbReference>
<feature type="domain" description="Pyridoxamine 5'-phosphate oxidase N-terminal" evidence="1">
    <location>
        <begin position="7"/>
        <end position="127"/>
    </location>
</feature>
<dbReference type="Pfam" id="PF01243">
    <property type="entry name" value="PNPOx_N"/>
    <property type="match status" value="1"/>
</dbReference>
<protein>
    <submittedName>
        <fullName evidence="2">FMN-binding protein</fullName>
    </submittedName>
</protein>
<name>A0A212JMA3_9BACT</name>
<reference evidence="2" key="1">
    <citation type="submission" date="2016-04" db="EMBL/GenBank/DDBJ databases">
        <authorList>
            <person name="Evans L.H."/>
            <person name="Alamgir A."/>
            <person name="Owens N."/>
            <person name="Weber N.D."/>
            <person name="Virtaneva K."/>
            <person name="Barbian K."/>
            <person name="Babar A."/>
            <person name="Rosenke K."/>
        </authorList>
    </citation>
    <scope>NUCLEOTIDE SEQUENCE</scope>
    <source>
        <strain evidence="2">86-2</strain>
    </source>
</reference>
<gene>
    <name evidence="2" type="ORF">KL86DYS2_11877</name>
</gene>
<proteinExistence type="predicted"/>
<evidence type="ECO:0000313" key="2">
    <source>
        <dbReference type="EMBL" id="SBW00574.1"/>
    </source>
</evidence>
<dbReference type="InterPro" id="IPR011576">
    <property type="entry name" value="Pyridox_Oxase_N"/>
</dbReference>
<accession>A0A212JMA3</accession>
<dbReference type="AlphaFoldDB" id="A0A212JMA3"/>
<sequence length="129" mass="14791">MNESKKLTEKFHKVIENEGVVSIVSWGKEEPHIANTWNSYLEVTEDERILIPAYGLRKTQKNVEVNNKVKLTLGSRNVLGYKDYQGTGFYIEGTAKYITSGEEYDYMKAKYSFLSRVLEVAVTSIKQTL</sequence>
<organism evidence="2">
    <name type="scientific">uncultured Dysgonomonas sp</name>
    <dbReference type="NCBI Taxonomy" id="206096"/>
    <lineage>
        <taxon>Bacteria</taxon>
        <taxon>Pseudomonadati</taxon>
        <taxon>Bacteroidota</taxon>
        <taxon>Bacteroidia</taxon>
        <taxon>Bacteroidales</taxon>
        <taxon>Dysgonomonadaceae</taxon>
        <taxon>Dysgonomonas</taxon>
        <taxon>environmental samples</taxon>
    </lineage>
</organism>
<dbReference type="InterPro" id="IPR012349">
    <property type="entry name" value="Split_barrel_FMN-bd"/>
</dbReference>
<dbReference type="Gene3D" id="2.30.110.10">
    <property type="entry name" value="Electron Transport, Fmn-binding Protein, Chain A"/>
    <property type="match status" value="1"/>
</dbReference>